<sequence>MEAVIFLTLFIGFCHAGDKSCFEYPCGQDDIDISCVRDFLLKKCECKSSCHSDGKPIYLKNAIAYVPNVELSVDVTDAQTTYYGSKIIAFYLNTKTDRLVLAVDYSGLGLDSPTSYFQVARKAQEPLEVKDYVNVTYAATLTAHVPWGPHGLVPEDVTVTAHITDPMPCYKLGPCVTESKDPLIQETLTRFLADRETSVKELFLTKAYYFFWTWLQNYVCDFSYQYNGDIRY</sequence>
<dbReference type="Proteomes" id="UP001549921">
    <property type="component" value="Unassembled WGS sequence"/>
</dbReference>
<accession>A0ABD0TJV5</accession>
<dbReference type="AlphaFoldDB" id="A0ABD0TJV5"/>
<feature type="chain" id="PRO_5044859381" evidence="1">
    <location>
        <begin position="17"/>
        <end position="232"/>
    </location>
</feature>
<keyword evidence="1" id="KW-0732">Signal</keyword>
<comment type="caution">
    <text evidence="2">The sequence shown here is derived from an EMBL/GenBank/DDBJ whole genome shotgun (WGS) entry which is preliminary data.</text>
</comment>
<evidence type="ECO:0000256" key="1">
    <source>
        <dbReference type="SAM" id="SignalP"/>
    </source>
</evidence>
<organism evidence="2 3">
    <name type="scientific">Loxostege sticticalis</name>
    <name type="common">Beet webworm moth</name>
    <dbReference type="NCBI Taxonomy" id="481309"/>
    <lineage>
        <taxon>Eukaryota</taxon>
        <taxon>Metazoa</taxon>
        <taxon>Ecdysozoa</taxon>
        <taxon>Arthropoda</taxon>
        <taxon>Hexapoda</taxon>
        <taxon>Insecta</taxon>
        <taxon>Pterygota</taxon>
        <taxon>Neoptera</taxon>
        <taxon>Endopterygota</taxon>
        <taxon>Lepidoptera</taxon>
        <taxon>Glossata</taxon>
        <taxon>Ditrysia</taxon>
        <taxon>Pyraloidea</taxon>
        <taxon>Crambidae</taxon>
        <taxon>Pyraustinae</taxon>
        <taxon>Loxostege</taxon>
    </lineage>
</organism>
<gene>
    <name evidence="2" type="ORF">ABMA28_013872</name>
</gene>
<evidence type="ECO:0000313" key="3">
    <source>
        <dbReference type="Proteomes" id="UP001549921"/>
    </source>
</evidence>
<evidence type="ECO:0000313" key="2">
    <source>
        <dbReference type="EMBL" id="KAL0849613.1"/>
    </source>
</evidence>
<dbReference type="EMBL" id="JBEDNZ010000004">
    <property type="protein sequence ID" value="KAL0849613.1"/>
    <property type="molecule type" value="Genomic_DNA"/>
</dbReference>
<reference evidence="2 3" key="1">
    <citation type="submission" date="2024-06" db="EMBL/GenBank/DDBJ databases">
        <title>A chromosome-level genome assembly of beet webworm, Loxostege sticticalis.</title>
        <authorList>
            <person name="Zhang Y."/>
        </authorList>
    </citation>
    <scope>NUCLEOTIDE SEQUENCE [LARGE SCALE GENOMIC DNA]</scope>
    <source>
        <strain evidence="2">AQ028</strain>
        <tissue evidence="2">Male pupae</tissue>
    </source>
</reference>
<protein>
    <submittedName>
        <fullName evidence="2">Uncharacterized protein</fullName>
    </submittedName>
</protein>
<proteinExistence type="predicted"/>
<feature type="signal peptide" evidence="1">
    <location>
        <begin position="1"/>
        <end position="16"/>
    </location>
</feature>
<name>A0ABD0TJV5_LOXSC</name>